<gene>
    <name evidence="1" type="ORF">APLA_LOCUS1485</name>
</gene>
<evidence type="ECO:0000313" key="1">
    <source>
        <dbReference type="EMBL" id="CAB3223184.1"/>
    </source>
</evidence>
<keyword evidence="2" id="KW-1185">Reference proteome</keyword>
<dbReference type="EMBL" id="CADEBC010000135">
    <property type="protein sequence ID" value="CAB3223184.1"/>
    <property type="molecule type" value="Genomic_DNA"/>
</dbReference>
<evidence type="ECO:0000313" key="2">
    <source>
        <dbReference type="Proteomes" id="UP000494106"/>
    </source>
</evidence>
<organism evidence="1 2">
    <name type="scientific">Arctia plantaginis</name>
    <name type="common">Wood tiger moth</name>
    <name type="synonym">Phalaena plantaginis</name>
    <dbReference type="NCBI Taxonomy" id="874455"/>
    <lineage>
        <taxon>Eukaryota</taxon>
        <taxon>Metazoa</taxon>
        <taxon>Ecdysozoa</taxon>
        <taxon>Arthropoda</taxon>
        <taxon>Hexapoda</taxon>
        <taxon>Insecta</taxon>
        <taxon>Pterygota</taxon>
        <taxon>Neoptera</taxon>
        <taxon>Endopterygota</taxon>
        <taxon>Lepidoptera</taxon>
        <taxon>Glossata</taxon>
        <taxon>Ditrysia</taxon>
        <taxon>Noctuoidea</taxon>
        <taxon>Erebidae</taxon>
        <taxon>Arctiinae</taxon>
        <taxon>Arctia</taxon>
    </lineage>
</organism>
<dbReference type="AlphaFoldDB" id="A0A8S0YYN4"/>
<reference evidence="1 2" key="1">
    <citation type="submission" date="2020-04" db="EMBL/GenBank/DDBJ databases">
        <authorList>
            <person name="Wallbank WR R."/>
            <person name="Pardo Diaz C."/>
            <person name="Kozak K."/>
            <person name="Martin S."/>
            <person name="Jiggins C."/>
            <person name="Moest M."/>
            <person name="Warren A I."/>
            <person name="Byers J.R.P. K."/>
            <person name="Montejo-Kovacevich G."/>
            <person name="Yen C E."/>
        </authorList>
    </citation>
    <scope>NUCLEOTIDE SEQUENCE [LARGE SCALE GENOMIC DNA]</scope>
</reference>
<sequence>MTTNTALIPISRLMLHTDKIISQVDAESSELQSLSRLLPILLVSKQLIKKLLVCFAHIIIFTGDMRSLDNICAVSGG</sequence>
<name>A0A8S0YYN4_ARCPL</name>
<protein>
    <submittedName>
        <fullName evidence="1">Uncharacterized protein</fullName>
    </submittedName>
</protein>
<dbReference type="Proteomes" id="UP000494106">
    <property type="component" value="Unassembled WGS sequence"/>
</dbReference>
<comment type="caution">
    <text evidence="1">The sequence shown here is derived from an EMBL/GenBank/DDBJ whole genome shotgun (WGS) entry which is preliminary data.</text>
</comment>
<accession>A0A8S0YYN4</accession>
<proteinExistence type="predicted"/>